<keyword evidence="1 3" id="KW-0456">Lyase</keyword>
<dbReference type="PANTHER" id="PTHR10088:SF4">
    <property type="entry name" value="GLUCOKINASE REGULATORY PROTEIN"/>
    <property type="match status" value="1"/>
</dbReference>
<evidence type="ECO:0000256" key="3">
    <source>
        <dbReference type="HAMAP-Rule" id="MF_00068"/>
    </source>
</evidence>
<dbReference type="Pfam" id="PF22645">
    <property type="entry name" value="GKRP_SIS_N"/>
    <property type="match status" value="1"/>
</dbReference>
<dbReference type="Proteomes" id="UP000184699">
    <property type="component" value="Unassembled WGS sequence"/>
</dbReference>
<dbReference type="InterPro" id="IPR046348">
    <property type="entry name" value="SIS_dom_sf"/>
</dbReference>
<organism evidence="5 6">
    <name type="scientific">Agromyces cerinus subsp. cerinus</name>
    <dbReference type="NCBI Taxonomy" id="232089"/>
    <lineage>
        <taxon>Bacteria</taxon>
        <taxon>Bacillati</taxon>
        <taxon>Actinomycetota</taxon>
        <taxon>Actinomycetes</taxon>
        <taxon>Micrococcales</taxon>
        <taxon>Microbacteriaceae</taxon>
        <taxon>Agromyces</taxon>
    </lineage>
</organism>
<evidence type="ECO:0000256" key="2">
    <source>
        <dbReference type="ARBA" id="ARBA00023277"/>
    </source>
</evidence>
<evidence type="ECO:0000313" key="5">
    <source>
        <dbReference type="EMBL" id="SIO27672.1"/>
    </source>
</evidence>
<evidence type="ECO:0000256" key="1">
    <source>
        <dbReference type="ARBA" id="ARBA00023239"/>
    </source>
</evidence>
<dbReference type="InterPro" id="IPR005488">
    <property type="entry name" value="Etherase_MurQ"/>
</dbReference>
<protein>
    <recommendedName>
        <fullName evidence="3">N-acetylmuramic acid 6-phosphate etherase</fullName>
        <shortName evidence="3">MurNAc-6-P etherase</shortName>
        <ecNumber evidence="3">4.2.1.126</ecNumber>
    </recommendedName>
    <alternativeName>
        <fullName evidence="3">N-acetylmuramic acid 6-phosphate hydrolase</fullName>
    </alternativeName>
    <alternativeName>
        <fullName evidence="3">N-acetylmuramic acid 6-phosphate lyase</fullName>
    </alternativeName>
</protein>
<comment type="similarity">
    <text evidence="3">Belongs to the GCKR-like family. MurNAc-6-P etherase subfamily.</text>
</comment>
<feature type="active site" description="Proton donor" evidence="3">
    <location>
        <position position="88"/>
    </location>
</feature>
<dbReference type="InterPro" id="IPR005486">
    <property type="entry name" value="Glucokinase_regulatory_CS"/>
</dbReference>
<dbReference type="EMBL" id="FSRJ01000005">
    <property type="protein sequence ID" value="SIO27672.1"/>
    <property type="molecule type" value="Genomic_DNA"/>
</dbReference>
<keyword evidence="2 3" id="KW-0119">Carbohydrate metabolism</keyword>
<reference evidence="6" key="1">
    <citation type="submission" date="2016-11" db="EMBL/GenBank/DDBJ databases">
        <authorList>
            <person name="Varghese N."/>
            <person name="Submissions S."/>
        </authorList>
    </citation>
    <scope>NUCLEOTIDE SEQUENCE [LARGE SCALE GENOMIC DNA]</scope>
    <source>
        <strain evidence="6">DSM 8595</strain>
    </source>
</reference>
<dbReference type="Gene3D" id="3.40.50.10490">
    <property type="entry name" value="Glucose-6-phosphate isomerase like protein, domain 1"/>
    <property type="match status" value="1"/>
</dbReference>
<comment type="catalytic activity">
    <reaction evidence="3">
        <text>N-acetyl-D-muramate 6-phosphate + H2O = N-acetyl-D-glucosamine 6-phosphate + (R)-lactate</text>
        <dbReference type="Rhea" id="RHEA:26410"/>
        <dbReference type="ChEBI" id="CHEBI:15377"/>
        <dbReference type="ChEBI" id="CHEBI:16004"/>
        <dbReference type="ChEBI" id="CHEBI:57513"/>
        <dbReference type="ChEBI" id="CHEBI:58722"/>
        <dbReference type="EC" id="4.2.1.126"/>
    </reaction>
</comment>
<dbReference type="PROSITE" id="PS01272">
    <property type="entry name" value="GCKR"/>
    <property type="match status" value="1"/>
</dbReference>
<dbReference type="STRING" id="232089.SAMN05443544_3745"/>
<sequence length="303" mass="31106">MSTLDDDLANLATEASNPRYAELDRMSVAEIAAAMNEADATVPGAVNRALPQIVPAIEAASERMSRGGRLVYVGAGTPGRIAVVDASECPPTFSTPPELVFAIMAGGASAIVTPTEGAEDDADAGSAAIDEAGIGPLDTVIGIASSGRTPYVIAAIDRARALGALTVGLSCNVDTALSAAAEFPIEVAVGPEVLTGSTRLKAGTAQKLVLNMFSTIVMVQQGKTYGSFMVDLKPTNHKLRDRAVRMVAEIAGVPRDEAEATLEGNDYDVKTSVLVLARGLSQAEAEARLAVAGGRLRPAMEGA</sequence>
<comment type="subunit">
    <text evidence="3">Homodimer.</text>
</comment>
<dbReference type="PANTHER" id="PTHR10088">
    <property type="entry name" value="GLUCOKINASE REGULATORY PROTEIN"/>
    <property type="match status" value="1"/>
</dbReference>
<dbReference type="UniPathway" id="UPA00342"/>
<feature type="active site" evidence="3">
    <location>
        <position position="119"/>
    </location>
</feature>
<comment type="miscellaneous">
    <text evidence="3">A lyase-type mechanism (elimination/hydration) is suggested for the cleavage of the lactyl ether bond of MurNAc 6-phosphate, with the formation of an alpha,beta-unsaturated aldehyde intermediate with (E)-stereochemistry, followed by the syn addition of water to give product.</text>
</comment>
<dbReference type="InterPro" id="IPR001347">
    <property type="entry name" value="SIS_dom"/>
</dbReference>
<dbReference type="GO" id="GO:0097367">
    <property type="term" value="F:carbohydrate derivative binding"/>
    <property type="evidence" value="ECO:0007669"/>
    <property type="project" value="InterPro"/>
</dbReference>
<comment type="pathway">
    <text evidence="3">Amino-sugar metabolism; N-acetylmuramate degradation.</text>
</comment>
<dbReference type="GO" id="GO:0097173">
    <property type="term" value="P:N-acetylmuramic acid catabolic process"/>
    <property type="evidence" value="ECO:0007669"/>
    <property type="project" value="UniProtKB-UniPathway"/>
</dbReference>
<dbReference type="NCBIfam" id="NF003915">
    <property type="entry name" value="PRK05441.1"/>
    <property type="match status" value="1"/>
</dbReference>
<name>A0A1N6I6M2_9MICO</name>
<dbReference type="GO" id="GO:0016835">
    <property type="term" value="F:carbon-oxygen lyase activity"/>
    <property type="evidence" value="ECO:0007669"/>
    <property type="project" value="UniProtKB-UniRule"/>
</dbReference>
<dbReference type="EC" id="4.2.1.126" evidence="3"/>
<evidence type="ECO:0000259" key="4">
    <source>
        <dbReference type="PROSITE" id="PS51464"/>
    </source>
</evidence>
<dbReference type="NCBIfam" id="NF009222">
    <property type="entry name" value="PRK12570.1"/>
    <property type="match status" value="1"/>
</dbReference>
<comment type="function">
    <text evidence="3">Specifically catalyzes the cleavage of the D-lactyl ether substituent of MurNAc 6-phosphate, producing GlcNAc 6-phosphate and D-lactate.</text>
</comment>
<dbReference type="GO" id="GO:0009254">
    <property type="term" value="P:peptidoglycan turnover"/>
    <property type="evidence" value="ECO:0007669"/>
    <property type="project" value="TreeGrafter"/>
</dbReference>
<evidence type="ECO:0000313" key="6">
    <source>
        <dbReference type="Proteomes" id="UP000184699"/>
    </source>
</evidence>
<accession>A0A1N6I6M2</accession>
<dbReference type="Gene3D" id="1.10.8.1080">
    <property type="match status" value="1"/>
</dbReference>
<dbReference type="HAMAP" id="MF_00068">
    <property type="entry name" value="MurQ"/>
    <property type="match status" value="1"/>
</dbReference>
<dbReference type="CDD" id="cd05007">
    <property type="entry name" value="SIS_Etherase"/>
    <property type="match status" value="1"/>
</dbReference>
<dbReference type="OrthoDB" id="9813395at2"/>
<keyword evidence="6" id="KW-1185">Reference proteome</keyword>
<gene>
    <name evidence="3" type="primary">murQ</name>
    <name evidence="5" type="ORF">SAMN05443544_3745</name>
</gene>
<dbReference type="AlphaFoldDB" id="A0A1N6I6M2"/>
<dbReference type="NCBIfam" id="TIGR00274">
    <property type="entry name" value="N-acetylmuramic acid 6-phosphate etherase"/>
    <property type="match status" value="1"/>
</dbReference>
<dbReference type="FunFam" id="3.40.50.10490:FF:000014">
    <property type="entry name" value="N-acetylmuramic acid 6-phosphate etherase"/>
    <property type="match status" value="1"/>
</dbReference>
<dbReference type="SUPFAM" id="SSF53697">
    <property type="entry name" value="SIS domain"/>
    <property type="match status" value="1"/>
</dbReference>
<proteinExistence type="inferred from homology"/>
<dbReference type="PROSITE" id="PS51464">
    <property type="entry name" value="SIS"/>
    <property type="match status" value="1"/>
</dbReference>
<dbReference type="GO" id="GO:0046348">
    <property type="term" value="P:amino sugar catabolic process"/>
    <property type="evidence" value="ECO:0007669"/>
    <property type="project" value="InterPro"/>
</dbReference>
<dbReference type="GO" id="GO:0016803">
    <property type="term" value="F:ether hydrolase activity"/>
    <property type="evidence" value="ECO:0007669"/>
    <property type="project" value="TreeGrafter"/>
</dbReference>
<dbReference type="RefSeq" id="WP_074261854.1">
    <property type="nucleotide sequence ID" value="NZ_FSRJ01000005.1"/>
</dbReference>
<feature type="domain" description="SIS" evidence="4">
    <location>
        <begin position="60"/>
        <end position="223"/>
    </location>
</feature>
<dbReference type="InterPro" id="IPR040190">
    <property type="entry name" value="MURQ/GCKR"/>
</dbReference>